<proteinExistence type="predicted"/>
<sequence length="118" mass="12746">MLAISSSFSSIDCADVGGKIDLCLPNLAEFLLHFIMSVLHDLDFSVLSLYYLLLLSNDCFHLVILVAHSSVAAALHSEPHNPSSTGSLTPVPYLVEVGLFNSHILTLEYGVDEDGSCH</sequence>
<comment type="caution">
    <text evidence="1">The sequence shown here is derived from an EMBL/GenBank/DDBJ whole genome shotgun (WGS) entry which is preliminary data.</text>
</comment>
<dbReference type="EMBL" id="JASCZI010005624">
    <property type="protein sequence ID" value="MED6117377.1"/>
    <property type="molecule type" value="Genomic_DNA"/>
</dbReference>
<accession>A0ABU6QZ57</accession>
<reference evidence="1 2" key="1">
    <citation type="journal article" date="2023" name="Plants (Basel)">
        <title>Bridging the Gap: Combining Genomics and Transcriptomics Approaches to Understand Stylosanthes scabra, an Orphan Legume from the Brazilian Caatinga.</title>
        <authorList>
            <person name="Ferreira-Neto J.R.C."/>
            <person name="da Silva M.D."/>
            <person name="Binneck E."/>
            <person name="de Melo N.F."/>
            <person name="da Silva R.H."/>
            <person name="de Melo A.L.T.M."/>
            <person name="Pandolfi V."/>
            <person name="Bustamante F.O."/>
            <person name="Brasileiro-Vidal A.C."/>
            <person name="Benko-Iseppon A.M."/>
        </authorList>
    </citation>
    <scope>NUCLEOTIDE SEQUENCE [LARGE SCALE GENOMIC DNA]</scope>
    <source>
        <tissue evidence="1">Leaves</tissue>
    </source>
</reference>
<name>A0ABU6QZ57_9FABA</name>
<gene>
    <name evidence="1" type="ORF">PIB30_109458</name>
</gene>
<protein>
    <submittedName>
        <fullName evidence="1">Uncharacterized protein</fullName>
    </submittedName>
</protein>
<evidence type="ECO:0000313" key="1">
    <source>
        <dbReference type="EMBL" id="MED6117377.1"/>
    </source>
</evidence>
<feature type="non-terminal residue" evidence="1">
    <location>
        <position position="118"/>
    </location>
</feature>
<keyword evidence="2" id="KW-1185">Reference proteome</keyword>
<dbReference type="Proteomes" id="UP001341840">
    <property type="component" value="Unassembled WGS sequence"/>
</dbReference>
<evidence type="ECO:0000313" key="2">
    <source>
        <dbReference type="Proteomes" id="UP001341840"/>
    </source>
</evidence>
<organism evidence="1 2">
    <name type="scientific">Stylosanthes scabra</name>
    <dbReference type="NCBI Taxonomy" id="79078"/>
    <lineage>
        <taxon>Eukaryota</taxon>
        <taxon>Viridiplantae</taxon>
        <taxon>Streptophyta</taxon>
        <taxon>Embryophyta</taxon>
        <taxon>Tracheophyta</taxon>
        <taxon>Spermatophyta</taxon>
        <taxon>Magnoliopsida</taxon>
        <taxon>eudicotyledons</taxon>
        <taxon>Gunneridae</taxon>
        <taxon>Pentapetalae</taxon>
        <taxon>rosids</taxon>
        <taxon>fabids</taxon>
        <taxon>Fabales</taxon>
        <taxon>Fabaceae</taxon>
        <taxon>Papilionoideae</taxon>
        <taxon>50 kb inversion clade</taxon>
        <taxon>dalbergioids sensu lato</taxon>
        <taxon>Dalbergieae</taxon>
        <taxon>Pterocarpus clade</taxon>
        <taxon>Stylosanthes</taxon>
    </lineage>
</organism>